<dbReference type="InterPro" id="IPR042788">
    <property type="entry name" value="ANKUB1"/>
</dbReference>
<evidence type="ECO:0000259" key="2">
    <source>
        <dbReference type="PROSITE" id="PS50053"/>
    </source>
</evidence>
<dbReference type="OrthoDB" id="8856820at2759"/>
<accession>A0A6J8C1R0</accession>
<dbReference type="PROSITE" id="PS50053">
    <property type="entry name" value="UBIQUITIN_2"/>
    <property type="match status" value="1"/>
</dbReference>
<feature type="region of interest" description="Disordered" evidence="1">
    <location>
        <begin position="483"/>
        <end position="522"/>
    </location>
</feature>
<dbReference type="Gene3D" id="3.10.20.90">
    <property type="entry name" value="Phosphatidylinositol 3-kinase Catalytic Subunit, Chain A, domain 1"/>
    <property type="match status" value="1"/>
</dbReference>
<protein>
    <recommendedName>
        <fullName evidence="2">Ubiquitin-like domain-containing protein</fullName>
    </recommendedName>
</protein>
<evidence type="ECO:0000256" key="1">
    <source>
        <dbReference type="SAM" id="MobiDB-lite"/>
    </source>
</evidence>
<dbReference type="Pfam" id="PF00240">
    <property type="entry name" value="ubiquitin"/>
    <property type="match status" value="1"/>
</dbReference>
<feature type="compositionally biased region" description="Polar residues" evidence="1">
    <location>
        <begin position="557"/>
        <end position="566"/>
    </location>
</feature>
<keyword evidence="4" id="KW-1185">Reference proteome</keyword>
<reference evidence="3 4" key="1">
    <citation type="submission" date="2020-06" db="EMBL/GenBank/DDBJ databases">
        <authorList>
            <person name="Li R."/>
            <person name="Bekaert M."/>
        </authorList>
    </citation>
    <scope>NUCLEOTIDE SEQUENCE [LARGE SCALE GENOMIC DNA]</scope>
    <source>
        <strain evidence="4">wild</strain>
    </source>
</reference>
<dbReference type="SUPFAM" id="SSF54236">
    <property type="entry name" value="Ubiquitin-like"/>
    <property type="match status" value="2"/>
</dbReference>
<sequence length="798" mass="89526">MKRKAKIRKTTMLVFGLYEGERCSLDVPIGTLVGNVKKLFQAKFNIYIDELNKKDRNILVLHYGGADLEESWCFTDLGIPAGSTIRVIIKEEVKPVLFIYCTYNDENIEIIDKDLSVPLLKIEDLRTLCAKKSGLPVSVFRLVYNKKELYDDHQLFDYGVEAGQTIRLENWDGWNEFINLCIMGFTPQVMAQISTEEVIARFQMKVALFIAAHYGNVDLARSLIKQGIRADEQIGEHPLRQWMRKEPHIETKKAPVHEATENNQLGVLRLMVNHDITCVMAKNGNDLAPLNIALRQKVKPCASFLLTRQWSKVSVGKFGALSVQTLSKVKEWATIAKERCFAKYGTTRSSLKKKSFTSGPLVSFGIPVVNGVSDSPMTGKPRSELGSIRKKSLSVFQDVYGINKEDPEQYFKQMSAVTNYKNMKLQKNTKWGNILDRTDMGTRFITGIKSTIEESEDEGSALPKKPGSTLGKVIGAKQRTLESISSNNEPNGPPGSVISRARRGTVTSISEDDSEPTKPLKTGILGKLKGVLEAPIIDESNERSIRTPAKPAFRSKQLLSRDQTIEQTEDTSKKPDQPEKSKLEDKETESKGTTLKLPSIIKRKDQQTTSDDNVFTDNTTDVKENNPPNLGMKNPKNFFQTPNKGISKTLSNLKLDKTKTSTMISEVPRSPTHTEKSSATTQERKSRKRKRLTSALLISQAKASDGAVPLPLISTENMSRPFFYWNGLREEDYVLPLLDQVTKHKGATSRDRAIKSLTIANSFKEKPWLAQVRMATSLTCHSLRRSMLGDIDDDNQTI</sequence>
<evidence type="ECO:0000313" key="4">
    <source>
        <dbReference type="Proteomes" id="UP000507470"/>
    </source>
</evidence>
<feature type="compositionally biased region" description="Polar residues" evidence="1">
    <location>
        <begin position="637"/>
        <end position="652"/>
    </location>
</feature>
<evidence type="ECO:0000313" key="3">
    <source>
        <dbReference type="EMBL" id="CAC5389009.1"/>
    </source>
</evidence>
<proteinExistence type="predicted"/>
<dbReference type="InterPro" id="IPR029071">
    <property type="entry name" value="Ubiquitin-like_domsf"/>
</dbReference>
<feature type="region of interest" description="Disordered" evidence="1">
    <location>
        <begin position="542"/>
        <end position="691"/>
    </location>
</feature>
<organism evidence="3 4">
    <name type="scientific">Mytilus coruscus</name>
    <name type="common">Sea mussel</name>
    <dbReference type="NCBI Taxonomy" id="42192"/>
    <lineage>
        <taxon>Eukaryota</taxon>
        <taxon>Metazoa</taxon>
        <taxon>Spiralia</taxon>
        <taxon>Lophotrochozoa</taxon>
        <taxon>Mollusca</taxon>
        <taxon>Bivalvia</taxon>
        <taxon>Autobranchia</taxon>
        <taxon>Pteriomorphia</taxon>
        <taxon>Mytilida</taxon>
        <taxon>Mytiloidea</taxon>
        <taxon>Mytilidae</taxon>
        <taxon>Mytilinae</taxon>
        <taxon>Mytilus</taxon>
    </lineage>
</organism>
<dbReference type="SUPFAM" id="SSF48403">
    <property type="entry name" value="Ankyrin repeat"/>
    <property type="match status" value="1"/>
</dbReference>
<feature type="compositionally biased region" description="Basic and acidic residues" evidence="1">
    <location>
        <begin position="570"/>
        <end position="590"/>
    </location>
</feature>
<dbReference type="Gene3D" id="1.25.40.20">
    <property type="entry name" value="Ankyrin repeat-containing domain"/>
    <property type="match status" value="1"/>
</dbReference>
<dbReference type="InterPro" id="IPR000626">
    <property type="entry name" value="Ubiquitin-like_dom"/>
</dbReference>
<dbReference type="PANTHER" id="PTHR46885:SF1">
    <property type="entry name" value="PROTEIN ANKUB1"/>
    <property type="match status" value="1"/>
</dbReference>
<name>A0A6J8C1R0_MYTCO</name>
<feature type="domain" description="Ubiquitin-like" evidence="2">
    <location>
        <begin position="122"/>
        <end position="168"/>
    </location>
</feature>
<feature type="compositionally biased region" description="Low complexity" evidence="1">
    <location>
        <begin position="608"/>
        <end position="619"/>
    </location>
</feature>
<gene>
    <name evidence="3" type="ORF">MCOR_24228</name>
</gene>
<dbReference type="EMBL" id="CACVKT020004298">
    <property type="protein sequence ID" value="CAC5389009.1"/>
    <property type="molecule type" value="Genomic_DNA"/>
</dbReference>
<dbReference type="InterPro" id="IPR036770">
    <property type="entry name" value="Ankyrin_rpt-contain_sf"/>
</dbReference>
<dbReference type="PANTHER" id="PTHR46885">
    <property type="entry name" value="PROTEIN ANKUB1"/>
    <property type="match status" value="1"/>
</dbReference>
<dbReference type="AlphaFoldDB" id="A0A6J8C1R0"/>
<dbReference type="Proteomes" id="UP000507470">
    <property type="component" value="Unassembled WGS sequence"/>
</dbReference>